<accession>A0A163JTQ2</accession>
<feature type="region of interest" description="Disordered" evidence="1">
    <location>
        <begin position="59"/>
        <end position="109"/>
    </location>
</feature>
<proteinExistence type="predicted"/>
<dbReference type="EMBL" id="JYNV01000103">
    <property type="protein sequence ID" value="KZM26590.1"/>
    <property type="molecule type" value="Genomic_DNA"/>
</dbReference>
<feature type="signal peptide" evidence="2">
    <location>
        <begin position="1"/>
        <end position="18"/>
    </location>
</feature>
<keyword evidence="4" id="KW-1185">Reference proteome</keyword>
<protein>
    <submittedName>
        <fullName evidence="3">Uncharacterized protein</fullName>
    </submittedName>
</protein>
<dbReference type="OrthoDB" id="3791699at2759"/>
<sequence length="574" mass="62291">MKIQSLLLLCSSTALVWGAKCPQAIGENGAQAVERYKATGQCSDVLGIADTLEKRVPVTKKPAAPVVPPKKPTPPKTPPKNPPVTSPSPPAKPPANPVTAPKSITSSAAPIGTRGAACMYCNEGKKKTPTTKPKNIARDDKYGAMFERATTPAKPGQQRPATQNPVCIKPPASDRTGKRSISEVARDLIFPRALIEKDSKVDTMLGTAKTKWICSVGKYAPTADAKKIAEITKYWTFQDPADPDKCTVEVGRVAQIDISATDKYETDHVYEAQTLANFIKWLADENGNIGTTYKKPTADWVEKQILGQGPFRIVSPGNTAAGSLYTPSTGEIPVVLMAYGFGRSDGVEGTSAGKTVERVPRERGNKNLVLLDKNINGPKGIWFKKNKLNSDWKGHVSQEDARLEVRRAVGTFKYLSAREGTVDTMWKKWARVSNWIDLVCDTFDKQYKWGSDPGEPKNLPGKTGPVSLRSIYAFFIDKELREIEETAADWAKGAKAGFEAKWEGKGKTPLTKAEKEWKDEAFGPTGYATAAKMKFPRPQGRPAGSGEYGAYGWGHAGNDARGIDPAIGLPTIIT</sequence>
<evidence type="ECO:0000313" key="4">
    <source>
        <dbReference type="Proteomes" id="UP000076837"/>
    </source>
</evidence>
<evidence type="ECO:0000313" key="3">
    <source>
        <dbReference type="EMBL" id="KZM26590.1"/>
    </source>
</evidence>
<keyword evidence="2" id="KW-0732">Signal</keyword>
<comment type="caution">
    <text evidence="3">The sequence shown here is derived from an EMBL/GenBank/DDBJ whole genome shotgun (WGS) entry which is preliminary data.</text>
</comment>
<reference evidence="3 4" key="1">
    <citation type="journal article" date="2016" name="Sci. Rep.">
        <title>Draft genome sequencing and secretome analysis of fungal phytopathogen Ascochyta rabiei provides insight into the necrotrophic effector repertoire.</title>
        <authorList>
            <person name="Verma S."/>
            <person name="Gazara R.K."/>
            <person name="Nizam S."/>
            <person name="Parween S."/>
            <person name="Chattopadhyay D."/>
            <person name="Verma P.K."/>
        </authorList>
    </citation>
    <scope>NUCLEOTIDE SEQUENCE [LARGE SCALE GENOMIC DNA]</scope>
    <source>
        <strain evidence="3 4">ArDII</strain>
    </source>
</reference>
<name>A0A163JTQ2_DIDRA</name>
<evidence type="ECO:0000256" key="1">
    <source>
        <dbReference type="SAM" id="MobiDB-lite"/>
    </source>
</evidence>
<dbReference type="Proteomes" id="UP000076837">
    <property type="component" value="Unassembled WGS sequence"/>
</dbReference>
<feature type="compositionally biased region" description="Pro residues" evidence="1">
    <location>
        <begin position="65"/>
        <end position="96"/>
    </location>
</feature>
<dbReference type="AlphaFoldDB" id="A0A163JTQ2"/>
<gene>
    <name evidence="3" type="ORF">ST47_g2233</name>
</gene>
<organism evidence="3 4">
    <name type="scientific">Didymella rabiei</name>
    <name type="common">Chickpea ascochyta blight fungus</name>
    <name type="synonym">Mycosphaerella rabiei</name>
    <dbReference type="NCBI Taxonomy" id="5454"/>
    <lineage>
        <taxon>Eukaryota</taxon>
        <taxon>Fungi</taxon>
        <taxon>Dikarya</taxon>
        <taxon>Ascomycota</taxon>
        <taxon>Pezizomycotina</taxon>
        <taxon>Dothideomycetes</taxon>
        <taxon>Pleosporomycetidae</taxon>
        <taxon>Pleosporales</taxon>
        <taxon>Pleosporineae</taxon>
        <taxon>Didymellaceae</taxon>
        <taxon>Ascochyta</taxon>
    </lineage>
</organism>
<dbReference type="STRING" id="5454.A0A163JTQ2"/>
<feature type="chain" id="PRO_5043982894" evidence="2">
    <location>
        <begin position="19"/>
        <end position="574"/>
    </location>
</feature>
<evidence type="ECO:0000256" key="2">
    <source>
        <dbReference type="SAM" id="SignalP"/>
    </source>
</evidence>
<feature type="region of interest" description="Disordered" evidence="1">
    <location>
        <begin position="151"/>
        <end position="179"/>
    </location>
</feature>